<evidence type="ECO:0000313" key="10">
    <source>
        <dbReference type="Proteomes" id="UP001590951"/>
    </source>
</evidence>
<dbReference type="Proteomes" id="UP001590951">
    <property type="component" value="Unassembled WGS sequence"/>
</dbReference>
<evidence type="ECO:0000256" key="7">
    <source>
        <dbReference type="ARBA" id="ARBA00023136"/>
    </source>
</evidence>
<keyword evidence="5" id="KW-0256">Endoplasmic reticulum</keyword>
<feature type="domain" description="DUF676" evidence="8">
    <location>
        <begin position="26"/>
        <end position="204"/>
    </location>
</feature>
<dbReference type="EMBL" id="JBHFEH010000001">
    <property type="protein sequence ID" value="KAL2059482.1"/>
    <property type="molecule type" value="Genomic_DNA"/>
</dbReference>
<dbReference type="Gene3D" id="3.40.50.1820">
    <property type="entry name" value="alpha/beta hydrolase"/>
    <property type="match status" value="1"/>
</dbReference>
<keyword evidence="6" id="KW-0496">Mitochondrion</keyword>
<evidence type="ECO:0000256" key="3">
    <source>
        <dbReference type="ARBA" id="ARBA00004370"/>
    </source>
</evidence>
<evidence type="ECO:0000256" key="1">
    <source>
        <dbReference type="ARBA" id="ARBA00004173"/>
    </source>
</evidence>
<comment type="caution">
    <text evidence="9">The sequence shown here is derived from an EMBL/GenBank/DDBJ whole genome shotgun (WGS) entry which is preliminary data.</text>
</comment>
<comment type="subcellular location">
    <subcellularLocation>
        <location evidence="2">Endoplasmic reticulum</location>
    </subcellularLocation>
    <subcellularLocation>
        <location evidence="3">Membrane</location>
    </subcellularLocation>
    <subcellularLocation>
        <location evidence="1">Mitochondrion</location>
    </subcellularLocation>
</comment>
<comment type="similarity">
    <text evidence="4">Belongs to the putative lipase ROG1 family.</text>
</comment>
<organism evidence="9 10">
    <name type="scientific">Lepraria finkii</name>
    <dbReference type="NCBI Taxonomy" id="1340010"/>
    <lineage>
        <taxon>Eukaryota</taxon>
        <taxon>Fungi</taxon>
        <taxon>Dikarya</taxon>
        <taxon>Ascomycota</taxon>
        <taxon>Pezizomycotina</taxon>
        <taxon>Lecanoromycetes</taxon>
        <taxon>OSLEUM clade</taxon>
        <taxon>Lecanoromycetidae</taxon>
        <taxon>Lecanorales</taxon>
        <taxon>Lecanorineae</taxon>
        <taxon>Stereocaulaceae</taxon>
        <taxon>Lepraria</taxon>
    </lineage>
</organism>
<evidence type="ECO:0000313" key="9">
    <source>
        <dbReference type="EMBL" id="KAL2059482.1"/>
    </source>
</evidence>
<name>A0ABR4BNT9_9LECA</name>
<dbReference type="SUPFAM" id="SSF53474">
    <property type="entry name" value="alpha/beta-Hydrolases"/>
    <property type="match status" value="1"/>
</dbReference>
<evidence type="ECO:0000256" key="6">
    <source>
        <dbReference type="ARBA" id="ARBA00023128"/>
    </source>
</evidence>
<dbReference type="InterPro" id="IPR052374">
    <property type="entry name" value="SERAC1"/>
</dbReference>
<dbReference type="Pfam" id="PF05057">
    <property type="entry name" value="DUF676"/>
    <property type="match status" value="1"/>
</dbReference>
<keyword evidence="10" id="KW-1185">Reference proteome</keyword>
<keyword evidence="7" id="KW-0472">Membrane</keyword>
<dbReference type="InterPro" id="IPR007751">
    <property type="entry name" value="DUF676_lipase-like"/>
</dbReference>
<proteinExistence type="inferred from homology"/>
<dbReference type="PANTHER" id="PTHR48182:SF2">
    <property type="entry name" value="PROTEIN SERAC1"/>
    <property type="match status" value="1"/>
</dbReference>
<evidence type="ECO:0000256" key="5">
    <source>
        <dbReference type="ARBA" id="ARBA00022824"/>
    </source>
</evidence>
<reference evidence="9 10" key="1">
    <citation type="submission" date="2024-09" db="EMBL/GenBank/DDBJ databases">
        <title>Rethinking Asexuality: The Enigmatic Case of Functional Sexual Genes in Lepraria (Stereocaulaceae).</title>
        <authorList>
            <person name="Doellman M."/>
            <person name="Sun Y."/>
            <person name="Barcenas-Pena A."/>
            <person name="Lumbsch H.T."/>
            <person name="Grewe F."/>
        </authorList>
    </citation>
    <scope>NUCLEOTIDE SEQUENCE [LARGE SCALE GENOMIC DNA]</scope>
    <source>
        <strain evidence="9 10">Grewe 0041</strain>
    </source>
</reference>
<sequence>MSKSNNEQSIGIQELYSPGLKADIDIVAVHGLNGDAYKTWTSDECKVNWLSDQNLLPKYLPNARVLTWGYNANVASLKGRSTSSDRILQHAQTFIAQLQADRELENASESPIIFLCHSLGGIIVKRALAYSMSRTAAKIAHLHSIYTCTYGILFFGTPHSGSRKAQFAASLQKLASLTTPKKFLETDSSLLRALEEDSEILQNITDQFAPLMTRFHIFFFWEQERTYLKYTKDYIVDETSAAPILDDTERSGIGADHQNMCKFETKDSAGFRTVVAALKRYSLDAPKVISTRNIRAGELLSAQGWHEATELVRGLPALKAERSTAELQDSTGTLGREYQRHRALDGVAEEAGG</sequence>
<protein>
    <recommendedName>
        <fullName evidence="8">DUF676 domain-containing protein</fullName>
    </recommendedName>
</protein>
<evidence type="ECO:0000256" key="4">
    <source>
        <dbReference type="ARBA" id="ARBA00007920"/>
    </source>
</evidence>
<gene>
    <name evidence="9" type="ORF">ABVK25_000775</name>
</gene>
<evidence type="ECO:0000256" key="2">
    <source>
        <dbReference type="ARBA" id="ARBA00004240"/>
    </source>
</evidence>
<evidence type="ECO:0000259" key="8">
    <source>
        <dbReference type="Pfam" id="PF05057"/>
    </source>
</evidence>
<dbReference type="InterPro" id="IPR029058">
    <property type="entry name" value="AB_hydrolase_fold"/>
</dbReference>
<accession>A0ABR4BNT9</accession>
<dbReference type="PANTHER" id="PTHR48182">
    <property type="entry name" value="PROTEIN SERAC1"/>
    <property type="match status" value="1"/>
</dbReference>